<evidence type="ECO:0000313" key="3">
    <source>
        <dbReference type="EMBL" id="GGE51582.1"/>
    </source>
</evidence>
<dbReference type="AlphaFoldDB" id="A0A8J3DZQ6"/>
<dbReference type="InterPro" id="IPR000073">
    <property type="entry name" value="AB_hydrolase_1"/>
</dbReference>
<gene>
    <name evidence="3" type="ORF">GCM10007276_30770</name>
</gene>
<evidence type="ECO:0000313" key="4">
    <source>
        <dbReference type="Proteomes" id="UP000602745"/>
    </source>
</evidence>
<dbReference type="PANTHER" id="PTHR37017">
    <property type="entry name" value="AB HYDROLASE-1 DOMAIN-CONTAINING PROTEIN-RELATED"/>
    <property type="match status" value="1"/>
</dbReference>
<keyword evidence="4" id="KW-1185">Reference proteome</keyword>
<protein>
    <submittedName>
        <fullName evidence="3">Esterase</fullName>
    </submittedName>
</protein>
<dbReference type="Gene3D" id="3.40.50.1820">
    <property type="entry name" value="alpha/beta hydrolase"/>
    <property type="match status" value="1"/>
</dbReference>
<dbReference type="RefSeq" id="WP_188410711.1">
    <property type="nucleotide sequence ID" value="NZ_BMCP01000005.1"/>
</dbReference>
<dbReference type="InterPro" id="IPR006311">
    <property type="entry name" value="TAT_signal"/>
</dbReference>
<dbReference type="EMBL" id="BMCP01000005">
    <property type="protein sequence ID" value="GGE51582.1"/>
    <property type="molecule type" value="Genomic_DNA"/>
</dbReference>
<dbReference type="SUPFAM" id="SSF53474">
    <property type="entry name" value="alpha/beta-Hydrolases"/>
    <property type="match status" value="1"/>
</dbReference>
<proteinExistence type="predicted"/>
<evidence type="ECO:0000256" key="1">
    <source>
        <dbReference type="SAM" id="SignalP"/>
    </source>
</evidence>
<reference evidence="3" key="2">
    <citation type="submission" date="2020-09" db="EMBL/GenBank/DDBJ databases">
        <authorList>
            <person name="Sun Q."/>
            <person name="Sedlacek I."/>
        </authorList>
    </citation>
    <scope>NUCLEOTIDE SEQUENCE</scope>
    <source>
        <strain evidence="3">CCM 7684</strain>
    </source>
</reference>
<organism evidence="3 4">
    <name type="scientific">Agaricicola taiwanensis</name>
    <dbReference type="NCBI Taxonomy" id="591372"/>
    <lineage>
        <taxon>Bacteria</taxon>
        <taxon>Pseudomonadati</taxon>
        <taxon>Pseudomonadota</taxon>
        <taxon>Alphaproteobacteria</taxon>
        <taxon>Rhodobacterales</taxon>
        <taxon>Paracoccaceae</taxon>
        <taxon>Agaricicola</taxon>
    </lineage>
</organism>
<dbReference type="Pfam" id="PF12697">
    <property type="entry name" value="Abhydrolase_6"/>
    <property type="match status" value="1"/>
</dbReference>
<dbReference type="PANTHER" id="PTHR37017:SF11">
    <property type="entry name" value="ESTERASE_LIPASE_THIOESTERASE DOMAIN-CONTAINING PROTEIN"/>
    <property type="match status" value="1"/>
</dbReference>
<dbReference type="Proteomes" id="UP000602745">
    <property type="component" value="Unassembled WGS sequence"/>
</dbReference>
<dbReference type="PROSITE" id="PS51318">
    <property type="entry name" value="TAT"/>
    <property type="match status" value="1"/>
</dbReference>
<dbReference type="InterPro" id="IPR029058">
    <property type="entry name" value="AB_hydrolase_fold"/>
</dbReference>
<sequence>MSKLARLFANRRTVLRAVIGGTLSLPAAASFQPAVAAPAKRTIVLVHGAWHGAWCYQRVADLLAAQGHKVYAPTLTGLADRSHLMSPDITLQTHVDDVVNLMKWEDLDDILLCGHSYGGAVISGVAEAMAPKIRSIVFLDAFMPETGERIVDLSPASRDNVLDSQAKGATSLPAPPARVFAVNEKDRATVDAKCTPQPIRTFTEGLTITGARERMKTKVYVRGEQYARDAFDASYEKAKNDPSWKAYKLACGHDVMLDMPDRVAEILLEAAAV</sequence>
<keyword evidence="1" id="KW-0732">Signal</keyword>
<accession>A0A8J3DZQ6</accession>
<evidence type="ECO:0000259" key="2">
    <source>
        <dbReference type="Pfam" id="PF12697"/>
    </source>
</evidence>
<name>A0A8J3DZQ6_9RHOB</name>
<reference evidence="3" key="1">
    <citation type="journal article" date="2014" name="Int. J. Syst. Evol. Microbiol.">
        <title>Complete genome sequence of Corynebacterium casei LMG S-19264T (=DSM 44701T), isolated from a smear-ripened cheese.</title>
        <authorList>
            <consortium name="US DOE Joint Genome Institute (JGI-PGF)"/>
            <person name="Walter F."/>
            <person name="Albersmeier A."/>
            <person name="Kalinowski J."/>
            <person name="Ruckert C."/>
        </authorList>
    </citation>
    <scope>NUCLEOTIDE SEQUENCE</scope>
    <source>
        <strain evidence="3">CCM 7684</strain>
    </source>
</reference>
<feature type="signal peptide" evidence="1">
    <location>
        <begin position="1"/>
        <end position="36"/>
    </location>
</feature>
<dbReference type="InterPro" id="IPR052897">
    <property type="entry name" value="Sec-Metab_Biosynth_Hydrolase"/>
</dbReference>
<feature type="domain" description="AB hydrolase-1" evidence="2">
    <location>
        <begin position="43"/>
        <end position="265"/>
    </location>
</feature>
<feature type="chain" id="PRO_5035220164" evidence="1">
    <location>
        <begin position="37"/>
        <end position="273"/>
    </location>
</feature>
<comment type="caution">
    <text evidence="3">The sequence shown here is derived from an EMBL/GenBank/DDBJ whole genome shotgun (WGS) entry which is preliminary data.</text>
</comment>